<proteinExistence type="predicted"/>
<sequence>MEIAIRNEKDKILINEYKDTFYCLVEYCSVELYEDLLKCHSCLMKTAYYSLSSILDCDKETSSLNDSKNLELFNDIINWIFSSIDKDESLYKVFLKWITTFNIELNKNAIKITFHTTSFKYTSNLVPSLLPIE</sequence>
<accession>A0A8B0RFV1</accession>
<reference evidence="1" key="1">
    <citation type="journal article" name="Plant Dis.">
        <title>First Report of Camellia japonica Associated Emaravirus 1 Associated with Camellia Leaf Ringspot and Flower Color-Breaking Disease in China.</title>
        <authorList>
            <person name="Wu X."/>
            <person name="Liu J."/>
            <person name="Cheng X."/>
        </authorList>
    </citation>
    <scope>NUCLEOTIDE SEQUENCE</scope>
    <source>
        <strain evidence="1">ZJ-01</strain>
    </source>
</reference>
<name>A0A8B0RFV1_9VIRU</name>
<dbReference type="EMBL" id="MT263299">
    <property type="protein sequence ID" value="QTW92697.1"/>
    <property type="molecule type" value="Genomic_RNA"/>
</dbReference>
<organism evidence="1">
    <name type="scientific">Emaravirus camelliae</name>
    <dbReference type="NCBI Taxonomy" id="2843907"/>
    <lineage>
        <taxon>Viruses</taxon>
        <taxon>Riboviria</taxon>
        <taxon>Orthornavirae</taxon>
        <taxon>Negarnaviricota</taxon>
        <taxon>Polyploviricotina</taxon>
        <taxon>Bunyaviricetes</taxon>
        <taxon>Elliovirales</taxon>
        <taxon>Fimoviridae</taxon>
        <taxon>Emaravirus</taxon>
    </lineage>
</organism>
<protein>
    <submittedName>
        <fullName evidence="1">Uncharacterized protein</fullName>
    </submittedName>
</protein>
<evidence type="ECO:0000313" key="1">
    <source>
        <dbReference type="EMBL" id="QTW92697.1"/>
    </source>
</evidence>